<evidence type="ECO:0000256" key="3">
    <source>
        <dbReference type="ARBA" id="ARBA00022500"/>
    </source>
</evidence>
<dbReference type="CDD" id="cd06225">
    <property type="entry name" value="HAMP"/>
    <property type="match status" value="1"/>
</dbReference>
<dbReference type="KEGG" id="cdrk:B9W14_22770"/>
<evidence type="ECO:0000256" key="5">
    <source>
        <dbReference type="ARBA" id="ARBA00022989"/>
    </source>
</evidence>
<evidence type="ECO:0000256" key="6">
    <source>
        <dbReference type="ARBA" id="ARBA00023136"/>
    </source>
</evidence>
<dbReference type="Gene3D" id="3.30.450.20">
    <property type="entry name" value="PAS domain"/>
    <property type="match status" value="1"/>
</dbReference>
<dbReference type="PROSITE" id="PS50885">
    <property type="entry name" value="HAMP"/>
    <property type="match status" value="1"/>
</dbReference>
<keyword evidence="7 9" id="KW-0807">Transducer</keyword>
<evidence type="ECO:0000256" key="1">
    <source>
        <dbReference type="ARBA" id="ARBA00004651"/>
    </source>
</evidence>
<evidence type="ECO:0000256" key="7">
    <source>
        <dbReference type="ARBA" id="ARBA00023224"/>
    </source>
</evidence>
<dbReference type="PROSITE" id="PS50111">
    <property type="entry name" value="CHEMOTAXIS_TRANSDUC_2"/>
    <property type="match status" value="1"/>
</dbReference>
<dbReference type="Pfam" id="PF00015">
    <property type="entry name" value="MCPsignal"/>
    <property type="match status" value="1"/>
</dbReference>
<evidence type="ECO:0000256" key="8">
    <source>
        <dbReference type="ARBA" id="ARBA00029447"/>
    </source>
</evidence>
<name>A0A2U8DWT8_9CLOT</name>
<dbReference type="Gene3D" id="6.10.340.10">
    <property type="match status" value="1"/>
</dbReference>
<evidence type="ECO:0000256" key="10">
    <source>
        <dbReference type="SAM" id="Phobius"/>
    </source>
</evidence>
<evidence type="ECO:0000256" key="2">
    <source>
        <dbReference type="ARBA" id="ARBA00022475"/>
    </source>
</evidence>
<dbReference type="InterPro" id="IPR029151">
    <property type="entry name" value="Sensor-like_sf"/>
</dbReference>
<dbReference type="Proteomes" id="UP000244910">
    <property type="component" value="Chromosome"/>
</dbReference>
<dbReference type="AlphaFoldDB" id="A0A2U8DWT8"/>
<comment type="similarity">
    <text evidence="8">Belongs to the methyl-accepting chemotaxis (MCP) protein family.</text>
</comment>
<keyword evidence="2" id="KW-1003">Cell membrane</keyword>
<proteinExistence type="inferred from homology"/>
<feature type="domain" description="HAMP" evidence="12">
    <location>
        <begin position="297"/>
        <end position="350"/>
    </location>
</feature>
<comment type="subcellular location">
    <subcellularLocation>
        <location evidence="1">Cell membrane</location>
        <topology evidence="1">Multi-pass membrane protein</topology>
    </subcellularLocation>
</comment>
<evidence type="ECO:0000256" key="4">
    <source>
        <dbReference type="ARBA" id="ARBA00022692"/>
    </source>
</evidence>
<keyword evidence="5 10" id="KW-1133">Transmembrane helix</keyword>
<dbReference type="CDD" id="cd11386">
    <property type="entry name" value="MCP_signal"/>
    <property type="match status" value="1"/>
</dbReference>
<gene>
    <name evidence="13" type="ORF">B9W14_22770</name>
</gene>
<keyword evidence="3" id="KW-0145">Chemotaxis</keyword>
<feature type="transmembrane region" description="Helical" evidence="10">
    <location>
        <begin position="275"/>
        <end position="295"/>
    </location>
</feature>
<dbReference type="Gene3D" id="1.10.287.950">
    <property type="entry name" value="Methyl-accepting chemotaxis protein"/>
    <property type="match status" value="1"/>
</dbReference>
<reference evidence="14" key="1">
    <citation type="submission" date="2017-04" db="EMBL/GenBank/DDBJ databases">
        <authorList>
            <person name="Song Y."/>
            <person name="Cho B.-K."/>
        </authorList>
    </citation>
    <scope>NUCLEOTIDE SEQUENCE [LARGE SCALE GENOMIC DNA]</scope>
    <source>
        <strain evidence="14">SL1</strain>
    </source>
</reference>
<keyword evidence="4 10" id="KW-0812">Transmembrane</keyword>
<dbReference type="OrthoDB" id="9762005at2"/>
<dbReference type="InterPro" id="IPR004089">
    <property type="entry name" value="MCPsignal_dom"/>
</dbReference>
<dbReference type="RefSeq" id="WP_032075548.1">
    <property type="nucleotide sequence ID" value="NZ_CP020953.1"/>
</dbReference>
<sequence length="656" mass="71624">MSIKKKLTAALFLASSFPLIIFIVISLHFSQRTITESIMSENLRKAQVVQQKIFNLIDKDLSGVRVLAKNPIIRSCDIEKIRPIILEAKKVYPDFFAISLTNPNGQQFVKTETSAFVNIQDRDFFQLAIKGREEVVSDVLASKSTGKLQTILATPIRDSENGHVIGVLQGTIELDMLNNFVKELSKGDVTVYILDQYGKMIAHPTQKVGNLGDRADLSGFEFVKKGLAGNSSSMKVTINGKSELVSYIKDDKTGWLICAEISYSIAVQKSIQDSITTSLIGLVILVITCIVIYLLSSKATKPILALVSAANGIAEGDLRIKDISIKSKDELGTLGKAFEKMLTNLKELVDKVKEYALRVSQSSKEMISVCDQQTKVASNTANSVSGITEKTLLVNCSINKISTNMSNLDKTMIDISKKSNAVSEVVNDASAYSEKGRNELLKVNTSMKDIQYAVNDTAVVINKLGEHAKAIEQITKVIKDISEQTNLLALNAAIEAARAGEHGKGFAVVADEVRNLAEQTKIATGQVSNITNGIHKETENIVAVINKGVNEVTCGSEVINEANTYFKLIFKAIKEISGNMESVNSSIESMNKEGKEVSNNLNTIVKISEELSSDTQCISAATEEHVASIEEITALTQNFGEMAENLEKLINMFKTM</sequence>
<dbReference type="GO" id="GO:0006935">
    <property type="term" value="P:chemotaxis"/>
    <property type="evidence" value="ECO:0007669"/>
    <property type="project" value="UniProtKB-KW"/>
</dbReference>
<dbReference type="SUPFAM" id="SSF103190">
    <property type="entry name" value="Sensory domain-like"/>
    <property type="match status" value="1"/>
</dbReference>
<dbReference type="PANTHER" id="PTHR32089">
    <property type="entry name" value="METHYL-ACCEPTING CHEMOTAXIS PROTEIN MCPB"/>
    <property type="match status" value="1"/>
</dbReference>
<dbReference type="EMBL" id="CP020953">
    <property type="protein sequence ID" value="AWI07176.1"/>
    <property type="molecule type" value="Genomic_DNA"/>
</dbReference>
<evidence type="ECO:0000259" key="11">
    <source>
        <dbReference type="PROSITE" id="PS50111"/>
    </source>
</evidence>
<dbReference type="SMART" id="SM00304">
    <property type="entry name" value="HAMP"/>
    <property type="match status" value="2"/>
</dbReference>
<protein>
    <submittedName>
        <fullName evidence="13">Chemotaxis protein</fullName>
    </submittedName>
</protein>
<organism evidence="13 14">
    <name type="scientific">Clostridium drakei</name>
    <dbReference type="NCBI Taxonomy" id="332101"/>
    <lineage>
        <taxon>Bacteria</taxon>
        <taxon>Bacillati</taxon>
        <taxon>Bacillota</taxon>
        <taxon>Clostridia</taxon>
        <taxon>Eubacteriales</taxon>
        <taxon>Clostridiaceae</taxon>
        <taxon>Clostridium</taxon>
    </lineage>
</organism>
<dbReference type="PANTHER" id="PTHR32089:SF112">
    <property type="entry name" value="LYSOZYME-LIKE PROTEIN-RELATED"/>
    <property type="match status" value="1"/>
</dbReference>
<dbReference type="GO" id="GO:0007165">
    <property type="term" value="P:signal transduction"/>
    <property type="evidence" value="ECO:0007669"/>
    <property type="project" value="UniProtKB-KW"/>
</dbReference>
<keyword evidence="6 10" id="KW-0472">Membrane</keyword>
<evidence type="ECO:0000313" key="14">
    <source>
        <dbReference type="Proteomes" id="UP000244910"/>
    </source>
</evidence>
<dbReference type="Pfam" id="PF02743">
    <property type="entry name" value="dCache_1"/>
    <property type="match status" value="1"/>
</dbReference>
<feature type="domain" description="Methyl-accepting transducer" evidence="11">
    <location>
        <begin position="369"/>
        <end position="605"/>
    </location>
</feature>
<keyword evidence="14" id="KW-1185">Reference proteome</keyword>
<dbReference type="InterPro" id="IPR003660">
    <property type="entry name" value="HAMP_dom"/>
</dbReference>
<dbReference type="SUPFAM" id="SSF58104">
    <property type="entry name" value="Methyl-accepting chemotaxis protein (MCP) signaling domain"/>
    <property type="match status" value="1"/>
</dbReference>
<dbReference type="InterPro" id="IPR033479">
    <property type="entry name" value="dCache_1"/>
</dbReference>
<evidence type="ECO:0000256" key="9">
    <source>
        <dbReference type="PROSITE-ProRule" id="PRU00284"/>
    </source>
</evidence>
<evidence type="ECO:0000313" key="13">
    <source>
        <dbReference type="EMBL" id="AWI07176.1"/>
    </source>
</evidence>
<dbReference type="CDD" id="cd12912">
    <property type="entry name" value="PDC2_MCP_like"/>
    <property type="match status" value="1"/>
</dbReference>
<evidence type="ECO:0000259" key="12">
    <source>
        <dbReference type="PROSITE" id="PS50885"/>
    </source>
</evidence>
<dbReference type="SMART" id="SM00283">
    <property type="entry name" value="MA"/>
    <property type="match status" value="1"/>
</dbReference>
<accession>A0A2U8DWT8</accession>
<dbReference type="CDD" id="cd12914">
    <property type="entry name" value="PDC1_DGC_like"/>
    <property type="match status" value="1"/>
</dbReference>
<dbReference type="Pfam" id="PF00672">
    <property type="entry name" value="HAMP"/>
    <property type="match status" value="1"/>
</dbReference>
<dbReference type="GO" id="GO:0005886">
    <property type="term" value="C:plasma membrane"/>
    <property type="evidence" value="ECO:0007669"/>
    <property type="project" value="UniProtKB-SubCell"/>
</dbReference>